<evidence type="ECO:0000313" key="2">
    <source>
        <dbReference type="Proteomes" id="UP000000268"/>
    </source>
</evidence>
<dbReference type="HOGENOM" id="CLU_2565960_0_0_3"/>
<dbReference type="AlphaFoldDB" id="A8ZMW2"/>
<name>A8ZMW2_ACAM1</name>
<keyword evidence="1" id="KW-0614">Plasmid</keyword>
<evidence type="ECO:0000313" key="1">
    <source>
        <dbReference type="EMBL" id="ABW32161.1"/>
    </source>
</evidence>
<protein>
    <submittedName>
        <fullName evidence="1">Uncharacterized protein</fullName>
    </submittedName>
</protein>
<reference evidence="1 2" key="1">
    <citation type="journal article" date="2008" name="Proc. Natl. Acad. Sci. U.S.A.">
        <title>Niche adaptation and genome expansion in the chlorophyll d-producing cyanobacterium Acaryochloris marina.</title>
        <authorList>
            <person name="Swingley W.D."/>
            <person name="Chen M."/>
            <person name="Cheung P.C."/>
            <person name="Conrad A.L."/>
            <person name="Dejesa L.C."/>
            <person name="Hao J."/>
            <person name="Honchak B.M."/>
            <person name="Karbach L.E."/>
            <person name="Kurdoglu A."/>
            <person name="Lahiri S."/>
            <person name="Mastrian S.D."/>
            <person name="Miyashita H."/>
            <person name="Page L."/>
            <person name="Ramakrishna P."/>
            <person name="Satoh S."/>
            <person name="Sattley W.M."/>
            <person name="Shimada Y."/>
            <person name="Taylor H.L."/>
            <person name="Tomo T."/>
            <person name="Tsuchiya T."/>
            <person name="Wang Z.T."/>
            <person name="Raymond J."/>
            <person name="Mimuro M."/>
            <person name="Blankenship R.E."/>
            <person name="Touchman J.W."/>
        </authorList>
    </citation>
    <scope>NUCLEOTIDE SEQUENCE [LARGE SCALE GENOMIC DNA]</scope>
    <source>
        <strain evidence="2">MBIC 11017</strain>
        <plasmid evidence="2">Plasmid pREB3</plasmid>
    </source>
</reference>
<dbReference type="EMBL" id="CP000840">
    <property type="protein sequence ID" value="ABW32161.1"/>
    <property type="molecule type" value="Genomic_DNA"/>
</dbReference>
<dbReference type="RefSeq" id="WP_012167477.1">
    <property type="nucleotide sequence ID" value="NC_009928.1"/>
</dbReference>
<organism evidence="1 2">
    <name type="scientific">Acaryochloris marina (strain MBIC 11017)</name>
    <dbReference type="NCBI Taxonomy" id="329726"/>
    <lineage>
        <taxon>Bacteria</taxon>
        <taxon>Bacillati</taxon>
        <taxon>Cyanobacteriota</taxon>
        <taxon>Cyanophyceae</taxon>
        <taxon>Acaryochloridales</taxon>
        <taxon>Acaryochloridaceae</taxon>
        <taxon>Acaryochloris</taxon>
    </lineage>
</organism>
<sequence length="81" mass="9110">MHDQLTWNQLEDLKFASSKMTGVRRRAFQADIALKYCDGNPNLTEIIFGWGRNTVATGLGEKRTGMICVGAQSGFCGRKRW</sequence>
<keyword evidence="2" id="KW-1185">Reference proteome</keyword>
<gene>
    <name evidence="1" type="ordered locus">AM1_C0227</name>
</gene>
<geneLocation type="plasmid" evidence="1 2">
    <name>pREB3</name>
</geneLocation>
<accession>A8ZMW2</accession>
<proteinExistence type="predicted"/>
<dbReference type="KEGG" id="amr:AM1_C0227"/>
<dbReference type="Proteomes" id="UP000000268">
    <property type="component" value="Plasmid pREB3"/>
</dbReference>